<dbReference type="Gene3D" id="1.10.260.100">
    <property type="match status" value="1"/>
</dbReference>
<feature type="domain" description="DH" evidence="10">
    <location>
        <begin position="425"/>
        <end position="598"/>
    </location>
</feature>
<dbReference type="SMART" id="SM00325">
    <property type="entry name" value="RhoGEF"/>
    <property type="match status" value="1"/>
</dbReference>
<dbReference type="PANTHER" id="PTHR46006:SF6">
    <property type="entry name" value="INTERSECTIN-2 ISOFORM X1"/>
    <property type="match status" value="1"/>
</dbReference>
<keyword evidence="6" id="KW-0378">Hydrolase</keyword>
<evidence type="ECO:0008006" key="13">
    <source>
        <dbReference type="Google" id="ProtNLM"/>
    </source>
</evidence>
<keyword evidence="5" id="KW-0645">Protease</keyword>
<evidence type="ECO:0000259" key="10">
    <source>
        <dbReference type="PROSITE" id="PS50010"/>
    </source>
</evidence>
<dbReference type="Proteomes" id="UP001212841">
    <property type="component" value="Unassembled WGS sequence"/>
</dbReference>
<evidence type="ECO:0000256" key="8">
    <source>
        <dbReference type="SAM" id="MobiDB-lite"/>
    </source>
</evidence>
<feature type="region of interest" description="Disordered" evidence="8">
    <location>
        <begin position="1"/>
        <end position="109"/>
    </location>
</feature>
<dbReference type="InterPro" id="IPR003653">
    <property type="entry name" value="Peptidase_C48_C"/>
</dbReference>
<dbReference type="Gene3D" id="2.30.30.40">
    <property type="entry name" value="SH3 Domains"/>
    <property type="match status" value="1"/>
</dbReference>
<dbReference type="SUPFAM" id="SSF54001">
    <property type="entry name" value="Cysteine proteinases"/>
    <property type="match status" value="1"/>
</dbReference>
<evidence type="ECO:0000256" key="7">
    <source>
        <dbReference type="PROSITE-ProRule" id="PRU00192"/>
    </source>
</evidence>
<dbReference type="InterPro" id="IPR001452">
    <property type="entry name" value="SH3_domain"/>
</dbReference>
<dbReference type="InterPro" id="IPR038765">
    <property type="entry name" value="Papain-like_cys_pep_sf"/>
</dbReference>
<dbReference type="CDD" id="cd00174">
    <property type="entry name" value="SH3"/>
    <property type="match status" value="1"/>
</dbReference>
<evidence type="ECO:0000259" key="9">
    <source>
        <dbReference type="PROSITE" id="PS50002"/>
    </source>
</evidence>
<accession>A0AAD5SGT1</accession>
<dbReference type="GO" id="GO:0005085">
    <property type="term" value="F:guanyl-nucleotide exchange factor activity"/>
    <property type="evidence" value="ECO:0007669"/>
    <property type="project" value="InterPro"/>
</dbReference>
<dbReference type="AlphaFoldDB" id="A0AAD5SGT1"/>
<evidence type="ECO:0000313" key="11">
    <source>
        <dbReference type="EMBL" id="KAJ3049366.1"/>
    </source>
</evidence>
<dbReference type="GO" id="GO:0006508">
    <property type="term" value="P:proteolysis"/>
    <property type="evidence" value="ECO:0007669"/>
    <property type="project" value="UniProtKB-KW"/>
</dbReference>
<dbReference type="Pfam" id="PF02902">
    <property type="entry name" value="Peptidase_C48"/>
    <property type="match status" value="1"/>
</dbReference>
<evidence type="ECO:0000256" key="5">
    <source>
        <dbReference type="ARBA" id="ARBA00022670"/>
    </source>
</evidence>
<dbReference type="InterPro" id="IPR051480">
    <property type="entry name" value="Endocytic_GEF_Adapter"/>
</dbReference>
<evidence type="ECO:0000313" key="12">
    <source>
        <dbReference type="Proteomes" id="UP001212841"/>
    </source>
</evidence>
<comment type="caution">
    <text evidence="11">The sequence shown here is derived from an EMBL/GenBank/DDBJ whole genome shotgun (WGS) entry which is preliminary data.</text>
</comment>
<dbReference type="PANTHER" id="PTHR46006">
    <property type="entry name" value="RHO GUANINE NUCLEOTIDE EXCHANGE FACTOR AT 64C, ISOFORM A"/>
    <property type="match status" value="1"/>
</dbReference>
<dbReference type="GO" id="GO:0035025">
    <property type="term" value="P:positive regulation of Rho protein signal transduction"/>
    <property type="evidence" value="ECO:0007669"/>
    <property type="project" value="TreeGrafter"/>
</dbReference>
<sequence>MAKPGSPKPAAQHFTIAQKKRQNRLKRFLIFPTYRKKAHPPINSAPQPQPPNPASSQTNIPPPDSSPSTSNPTTAPEPNPNPSHPHSTPSQPPYAAPSSPTQNDPHSIPLLVPSIHHVNASTDQMALAEVQSGASPQQAPKTAMDDPEVQKVLGDPTMQLILQQMPEDLMIAGASGAAQAAEKDVNVQDTVDVMEVDTAQEPRDEIFHSTSTRTAPPLDLIFGNEAQPQTAQYRAHSALYQLQMNYTASNQQPSSLPPSPPLRNTPLVSVSIPSGGNGSMGMRSHVGTAGNGIPNGGIAGTMFDVADASKIVTDKPPQQPAQYSTQQQQSQLITRNVFLDHDMLKEEAEDVGVDVRSFQVEQAHGSGEEVARVAGEDGDVVMSDANQGGDSVVADSSGSGSSSESMLAKLPPEVLAANLSKNEMMRLCVVYELIETEADYVRDLQTMINYHRKEIKKTNLLSEKEIESIFSNVDQLVPVNQDLLNRLTSKRNMDPLIPEVGDALVDVSDLDEQYGGSRFEFGVFYGGGRQSIHGLERTILTDGLYLSTDQTGAADLQVRYPLLVRELQKQTDPLSQETISLNLAMEKIEAVVASVLVIYPLLSSDQEKAVSDAVSAPYSSEVKKGQFASLTGKDFGTLRPGSNAAKCMDPYYSLLSPFLTSGDLGFQEHRIQYLDSMHLKNERCLANIEEYLRLTHQDRKISTPWVGGWERVYREDVPEQQNGSDCGVFMCLYLEHITRGVVNFDKKQLEKEMPFRQGHMPFLRRRLVSDILQSRITVGDRKPLLAPTRLDSLASSQTTKPSTNTIPTTVTYPSFIHPPDAGKQPYHNAVWFHFPHQHDELEVQPGDVVEEMKVYADGWMMVLDKEKRVGMVPANILKEVSHA</sequence>
<dbReference type="Pfam" id="PF00621">
    <property type="entry name" value="RhoGEF"/>
    <property type="match status" value="1"/>
</dbReference>
<keyword evidence="12" id="KW-1185">Reference proteome</keyword>
<evidence type="ECO:0000256" key="3">
    <source>
        <dbReference type="ARBA" id="ARBA00022443"/>
    </source>
</evidence>
<evidence type="ECO:0000256" key="1">
    <source>
        <dbReference type="ARBA" id="ARBA00004496"/>
    </source>
</evidence>
<dbReference type="SUPFAM" id="SSF48065">
    <property type="entry name" value="DBL homology domain (DH-domain)"/>
    <property type="match status" value="1"/>
</dbReference>
<comment type="similarity">
    <text evidence="2">Belongs to the peptidase C48 family.</text>
</comment>
<comment type="subcellular location">
    <subcellularLocation>
        <location evidence="1">Cytoplasm</location>
    </subcellularLocation>
</comment>
<dbReference type="InterPro" id="IPR035899">
    <property type="entry name" value="DBL_dom_sf"/>
</dbReference>
<proteinExistence type="inferred from homology"/>
<evidence type="ECO:0000256" key="6">
    <source>
        <dbReference type="ARBA" id="ARBA00022801"/>
    </source>
</evidence>
<feature type="compositionally biased region" description="Low complexity" evidence="8">
    <location>
        <begin position="388"/>
        <end position="405"/>
    </location>
</feature>
<gene>
    <name evidence="11" type="ORF">HK097_009630</name>
</gene>
<organism evidence="11 12">
    <name type="scientific">Rhizophlyctis rosea</name>
    <dbReference type="NCBI Taxonomy" id="64517"/>
    <lineage>
        <taxon>Eukaryota</taxon>
        <taxon>Fungi</taxon>
        <taxon>Fungi incertae sedis</taxon>
        <taxon>Chytridiomycota</taxon>
        <taxon>Chytridiomycota incertae sedis</taxon>
        <taxon>Chytridiomycetes</taxon>
        <taxon>Rhizophlyctidales</taxon>
        <taxon>Rhizophlyctidaceae</taxon>
        <taxon>Rhizophlyctis</taxon>
    </lineage>
</organism>
<keyword evidence="4" id="KW-0963">Cytoplasm</keyword>
<feature type="region of interest" description="Disordered" evidence="8">
    <location>
        <begin position="380"/>
        <end position="407"/>
    </location>
</feature>
<dbReference type="InterPro" id="IPR000219">
    <property type="entry name" value="DH_dom"/>
</dbReference>
<dbReference type="SUPFAM" id="SSF50044">
    <property type="entry name" value="SH3-domain"/>
    <property type="match status" value="1"/>
</dbReference>
<keyword evidence="3 7" id="KW-0728">SH3 domain</keyword>
<dbReference type="GO" id="GO:0019783">
    <property type="term" value="F:ubiquitin-like protein peptidase activity"/>
    <property type="evidence" value="ECO:0007669"/>
    <property type="project" value="UniProtKB-ARBA"/>
</dbReference>
<feature type="domain" description="SH3" evidence="9">
    <location>
        <begin position="822"/>
        <end position="882"/>
    </location>
</feature>
<evidence type="ECO:0000256" key="4">
    <source>
        <dbReference type="ARBA" id="ARBA00022490"/>
    </source>
</evidence>
<name>A0AAD5SGT1_9FUNG</name>
<feature type="compositionally biased region" description="Basic residues" evidence="8">
    <location>
        <begin position="18"/>
        <end position="27"/>
    </location>
</feature>
<protein>
    <recommendedName>
        <fullName evidence="13">SH3 domain-containing protein</fullName>
    </recommendedName>
</protein>
<evidence type="ECO:0000256" key="2">
    <source>
        <dbReference type="ARBA" id="ARBA00005234"/>
    </source>
</evidence>
<dbReference type="PROSITE" id="PS50002">
    <property type="entry name" value="SH3"/>
    <property type="match status" value="1"/>
</dbReference>
<dbReference type="Gene3D" id="3.40.395.10">
    <property type="entry name" value="Adenoviral Proteinase, Chain A"/>
    <property type="match status" value="1"/>
</dbReference>
<dbReference type="GO" id="GO:0005737">
    <property type="term" value="C:cytoplasm"/>
    <property type="evidence" value="ECO:0007669"/>
    <property type="project" value="UniProtKB-SubCell"/>
</dbReference>
<dbReference type="SMART" id="SM00326">
    <property type="entry name" value="SH3"/>
    <property type="match status" value="1"/>
</dbReference>
<dbReference type="PROSITE" id="PS50010">
    <property type="entry name" value="DH_2"/>
    <property type="match status" value="1"/>
</dbReference>
<reference evidence="11" key="1">
    <citation type="submission" date="2020-05" db="EMBL/GenBank/DDBJ databases">
        <title>Phylogenomic resolution of chytrid fungi.</title>
        <authorList>
            <person name="Stajich J.E."/>
            <person name="Amses K."/>
            <person name="Simmons R."/>
            <person name="Seto K."/>
            <person name="Myers J."/>
            <person name="Bonds A."/>
            <person name="Quandt C.A."/>
            <person name="Barry K."/>
            <person name="Liu P."/>
            <person name="Grigoriev I."/>
            <person name="Longcore J.E."/>
            <person name="James T.Y."/>
        </authorList>
    </citation>
    <scope>NUCLEOTIDE SEQUENCE</scope>
    <source>
        <strain evidence="11">JEL0318</strain>
    </source>
</reference>
<dbReference type="Gene3D" id="1.20.900.10">
    <property type="entry name" value="Dbl homology (DH) domain"/>
    <property type="match status" value="1"/>
</dbReference>
<dbReference type="GO" id="GO:0008234">
    <property type="term" value="F:cysteine-type peptidase activity"/>
    <property type="evidence" value="ECO:0007669"/>
    <property type="project" value="InterPro"/>
</dbReference>
<dbReference type="InterPro" id="IPR036028">
    <property type="entry name" value="SH3-like_dom_sf"/>
</dbReference>
<dbReference type="EMBL" id="JADGJD010000655">
    <property type="protein sequence ID" value="KAJ3049366.1"/>
    <property type="molecule type" value="Genomic_DNA"/>
</dbReference>